<keyword evidence="5" id="KW-1185">Reference proteome</keyword>
<dbReference type="EMBL" id="QYYA01000002">
    <property type="protein sequence ID" value="RJG18751.1"/>
    <property type="molecule type" value="Genomic_DNA"/>
</dbReference>
<accession>A0A418Y0G7</accession>
<keyword evidence="1 2" id="KW-0732">Signal</keyword>
<evidence type="ECO:0000313" key="4">
    <source>
        <dbReference type="EMBL" id="RJG18751.1"/>
    </source>
</evidence>
<dbReference type="PROSITE" id="PS51257">
    <property type="entry name" value="PROKAR_LIPOPROTEIN"/>
    <property type="match status" value="1"/>
</dbReference>
<feature type="chain" id="PRO_5019025317" description="SbsA Ig-like domain-containing protein" evidence="2">
    <location>
        <begin position="22"/>
        <end position="1086"/>
    </location>
</feature>
<dbReference type="Proteomes" id="UP000283734">
    <property type="component" value="Unassembled WGS sequence"/>
</dbReference>
<feature type="signal peptide" evidence="2">
    <location>
        <begin position="1"/>
        <end position="21"/>
    </location>
</feature>
<evidence type="ECO:0000259" key="3">
    <source>
        <dbReference type="Pfam" id="PF13205"/>
    </source>
</evidence>
<dbReference type="Gene3D" id="2.60.40.1220">
    <property type="match status" value="1"/>
</dbReference>
<gene>
    <name evidence="4" type="ORF">D4A39_09875</name>
</gene>
<dbReference type="RefSeq" id="WP_119917993.1">
    <property type="nucleotide sequence ID" value="NZ_QYYA01000002.1"/>
</dbReference>
<dbReference type="OrthoDB" id="6716594at2"/>
<dbReference type="InterPro" id="IPR014755">
    <property type="entry name" value="Cu-Rt/internalin_Ig-like"/>
</dbReference>
<evidence type="ECO:0000256" key="2">
    <source>
        <dbReference type="SAM" id="SignalP"/>
    </source>
</evidence>
<dbReference type="AlphaFoldDB" id="A0A418Y0G7"/>
<comment type="caution">
    <text evidence="4">The sequence shown here is derived from an EMBL/GenBank/DDBJ whole genome shotgun (WGS) entry which is preliminary data.</text>
</comment>
<organism evidence="4 5">
    <name type="scientific">Alcanivorax profundi</name>
    <dbReference type="NCBI Taxonomy" id="2338368"/>
    <lineage>
        <taxon>Bacteria</taxon>
        <taxon>Pseudomonadati</taxon>
        <taxon>Pseudomonadota</taxon>
        <taxon>Gammaproteobacteria</taxon>
        <taxon>Oceanospirillales</taxon>
        <taxon>Alcanivoracaceae</taxon>
        <taxon>Alcanivorax</taxon>
    </lineage>
</organism>
<dbReference type="InterPro" id="IPR032812">
    <property type="entry name" value="SbsA_Ig"/>
</dbReference>
<dbReference type="Pfam" id="PF13205">
    <property type="entry name" value="Big_5"/>
    <property type="match status" value="2"/>
</dbReference>
<sequence length="1086" mass="115248">MKKNKIALAITALATATLVGCGGDSDDVSFNTATFNPRNLHYTYPLDNQQQVAPRTIVALQFSHEVTADAGNFSFTGPDDEDVAFTLESVADGKGVVLTPVDALEPASDYKVVMNGVTVLGETTTFKDGTLNFTTRAALQGPVETQKTAANFEVESLFPDDQQFESMDFSTFRLRTSHPIERSTVVYGDTVSLSKDGELVDAQMLVSRNAISVDPIEDMTPGATYELSVNGIKSVFGEDIAPYTHTTVPQDTTSPTTGERAVLVTNAPPADDTLGCRDEGVRVSDLTGQPINCVPVNSTLLQDKTVSKQQGDVYAELAFTPNFPEITPLRVKKGGILKGDSLEVLIGGEVPVGFDSGEVTVQIISDATGYLFPNPNADSDEAPKQLRLFMDVAFSTKDARANGAFTQNLLHLELVGSGLITDGKLNTDAITIVEPRVLGVDNAYGVLSFRMESYRDQETAPLPPIDAENPFVPVLDGENGQELSWQPGNVADRMEPGDPIIIHFNEVLEAASIVAGESLMLTKGGMAEPFSWKLDGSALIITPDSPVEYGVEYVVTTTPEITDLAGNALQMLDSLEGDNSLDFMLPEYVVNDPEDVRRGPYASVVYPGFPCASTVASQGEIDAGTQGVCVSSSPEAQQVAVDPLPIVDLPANRDIRVRFSQNMNADTIVLGDTFLVEKDNGGSWEPVDGQLVVQTRSLTFAPETAWEEGALYRYVLAGNGGGTGCAGICSADDLPLQTAPLLGGGLTDGGPDMEILFRGGVAVNTVFQELDNLQSADVNNNFQIDSGEPVATGNVIDPVDTPANATLILPRDGGGTGLITAANTGCGFEGTPPYTSEDQIRCDSNRIMYVTGMLNTEILDFDAEQQGVPVVIYPTTVALTNLDATAVVGLDLNVLDSQSTLDVIPVLGPILTDLLEVTLGTVDDLVNALAGQFGGEGVLGSLLGVLGDVGLVPIETATGPNIMRIRYEPEDPNDPNSPRTVPPVGYIVETPDGPVFRIQFDLLFDAPALSLPLGLEHNVKGLPIDDVILEGPLDFLPDGRLFIGLQNLESKNVDLEISLAGLEGGQVNLIIPPGGINLSYQSASIK</sequence>
<evidence type="ECO:0000256" key="1">
    <source>
        <dbReference type="ARBA" id="ARBA00022729"/>
    </source>
</evidence>
<evidence type="ECO:0000313" key="5">
    <source>
        <dbReference type="Proteomes" id="UP000283734"/>
    </source>
</evidence>
<feature type="domain" description="SbsA Ig-like" evidence="3">
    <location>
        <begin position="485"/>
        <end position="570"/>
    </location>
</feature>
<name>A0A418Y0G7_9GAMM</name>
<proteinExistence type="predicted"/>
<protein>
    <recommendedName>
        <fullName evidence="3">SbsA Ig-like domain-containing protein</fullName>
    </recommendedName>
</protein>
<reference evidence="4 5" key="1">
    <citation type="submission" date="2018-09" db="EMBL/GenBank/DDBJ databases">
        <title>Alcanivorax profundi sp. nov., isolated from 1000 m-depth seawater of the Mariana Trench.</title>
        <authorList>
            <person name="Liu J."/>
        </authorList>
    </citation>
    <scope>NUCLEOTIDE SEQUENCE [LARGE SCALE GENOMIC DNA]</scope>
    <source>
        <strain evidence="4 5">MTEO17</strain>
    </source>
</reference>
<feature type="domain" description="SbsA Ig-like" evidence="3">
    <location>
        <begin position="39"/>
        <end position="135"/>
    </location>
</feature>